<dbReference type="OrthoDB" id="10263094at2759"/>
<dbReference type="InterPro" id="IPR029058">
    <property type="entry name" value="AB_hydrolase_fold"/>
</dbReference>
<proteinExistence type="inferred from homology"/>
<keyword evidence="5" id="KW-0378">Hydrolase</keyword>
<evidence type="ECO:0000256" key="2">
    <source>
        <dbReference type="ARBA" id="ARBA00012423"/>
    </source>
</evidence>
<dbReference type="EC" id="3.1.2.22" evidence="2"/>
<dbReference type="GO" id="GO:0008474">
    <property type="term" value="F:palmitoyl-(protein) hydrolase activity"/>
    <property type="evidence" value="ECO:0007669"/>
    <property type="project" value="UniProtKB-EC"/>
</dbReference>
<keyword evidence="8" id="KW-0812">Transmembrane</keyword>
<keyword evidence="8" id="KW-0472">Membrane</keyword>
<keyword evidence="4 9" id="KW-0732">Signal</keyword>
<dbReference type="GO" id="GO:0006898">
    <property type="term" value="P:receptor-mediated endocytosis"/>
    <property type="evidence" value="ECO:0007669"/>
    <property type="project" value="TreeGrafter"/>
</dbReference>
<comment type="similarity">
    <text evidence="1">Belongs to the palmitoyl-protein thioesterase family.</text>
</comment>
<evidence type="ECO:0000313" key="11">
    <source>
        <dbReference type="EMBL" id="VUZ48987.1"/>
    </source>
</evidence>
<evidence type="ECO:0000256" key="6">
    <source>
        <dbReference type="ARBA" id="ARBA00023180"/>
    </source>
</evidence>
<dbReference type="FunFam" id="3.40.50.1820:FF:000107">
    <property type="entry name" value="Palmitoyl-protein thioesterase 1"/>
    <property type="match status" value="1"/>
</dbReference>
<protein>
    <recommendedName>
        <fullName evidence="3">Palmitoyl-protein thioesterase 1</fullName>
        <ecNumber evidence="2">3.1.2.22</ecNumber>
    </recommendedName>
    <alternativeName>
        <fullName evidence="7">Palmitoyl-protein hydrolase 1</fullName>
    </alternativeName>
</protein>
<dbReference type="AlphaFoldDB" id="A0A158QCH1"/>
<evidence type="ECO:0000256" key="5">
    <source>
        <dbReference type="ARBA" id="ARBA00022801"/>
    </source>
</evidence>
<dbReference type="EMBL" id="CABIJS010000322">
    <property type="protein sequence ID" value="VUZ48987.1"/>
    <property type="molecule type" value="Genomic_DNA"/>
</dbReference>
<dbReference type="GO" id="GO:0005764">
    <property type="term" value="C:lysosome"/>
    <property type="evidence" value="ECO:0007669"/>
    <property type="project" value="TreeGrafter"/>
</dbReference>
<evidence type="ECO:0000313" key="10">
    <source>
        <dbReference type="EMBL" id="VDL18961.1"/>
    </source>
</evidence>
<evidence type="ECO:0000256" key="4">
    <source>
        <dbReference type="ARBA" id="ARBA00022729"/>
    </source>
</evidence>
<evidence type="ECO:0000256" key="9">
    <source>
        <dbReference type="SAM" id="SignalP"/>
    </source>
</evidence>
<dbReference type="PANTHER" id="PTHR11247:SF8">
    <property type="entry name" value="PALMITOYL-PROTEIN THIOESTERASE 1"/>
    <property type="match status" value="1"/>
</dbReference>
<keyword evidence="13" id="KW-1185">Reference proteome</keyword>
<dbReference type="Proteomes" id="UP000321570">
    <property type="component" value="Unassembled WGS sequence"/>
</dbReference>
<dbReference type="Gene3D" id="3.40.50.1820">
    <property type="entry name" value="alpha/beta hydrolase"/>
    <property type="match status" value="1"/>
</dbReference>
<dbReference type="SUPFAM" id="SSF53474">
    <property type="entry name" value="alpha/beta-Hydrolases"/>
    <property type="match status" value="1"/>
</dbReference>
<evidence type="ECO:0000313" key="12">
    <source>
        <dbReference type="Proteomes" id="UP000274504"/>
    </source>
</evidence>
<dbReference type="STRING" id="6216.A0A158QCH1"/>
<evidence type="ECO:0000313" key="14">
    <source>
        <dbReference type="WBParaSite" id="HDID_0000149901-mRNA-1"/>
    </source>
</evidence>
<feature type="transmembrane region" description="Helical" evidence="8">
    <location>
        <begin position="36"/>
        <end position="54"/>
    </location>
</feature>
<evidence type="ECO:0000256" key="1">
    <source>
        <dbReference type="ARBA" id="ARBA00010758"/>
    </source>
</evidence>
<dbReference type="WBParaSite" id="HDID_0000149901-mRNA-1">
    <property type="protein sequence ID" value="HDID_0000149901-mRNA-1"/>
    <property type="gene ID" value="HDID_0000149901"/>
</dbReference>
<keyword evidence="6" id="KW-0325">Glycoprotein</keyword>
<reference evidence="11 13" key="3">
    <citation type="submission" date="2019-07" db="EMBL/GenBank/DDBJ databases">
        <authorList>
            <person name="Jastrzebski P J."/>
            <person name="Paukszto L."/>
            <person name="Jastrzebski P J."/>
        </authorList>
    </citation>
    <scope>NUCLEOTIDE SEQUENCE [LARGE SCALE GENOMIC DNA]</scope>
    <source>
        <strain evidence="11 13">WMS-il1</strain>
    </source>
</reference>
<organism evidence="14">
    <name type="scientific">Hymenolepis diminuta</name>
    <name type="common">Rat tapeworm</name>
    <dbReference type="NCBI Taxonomy" id="6216"/>
    <lineage>
        <taxon>Eukaryota</taxon>
        <taxon>Metazoa</taxon>
        <taxon>Spiralia</taxon>
        <taxon>Lophotrochozoa</taxon>
        <taxon>Platyhelminthes</taxon>
        <taxon>Cestoda</taxon>
        <taxon>Eucestoda</taxon>
        <taxon>Cyclophyllidea</taxon>
        <taxon>Hymenolepididae</taxon>
        <taxon>Hymenolepis</taxon>
    </lineage>
</organism>
<sequence length="324" mass="37175">MHFCTLFIVIYVFFCNIVFCEERLGVVVWHGMGKSFVLCPITLLSSLFLFYYYIGDSGEGGGIQHLCTMIKNEIPGVYVLNLMIGSSTVMDRVNSFFMPINEQLDLVCKKIHSDPRLANGFHLIGFSQGGLFVRALAQRCPPKKLGSVISIGGPQEGIYGLPFCPNATAVPLCRYLRTLLSQTAYNDLVQSSFVQAQYWHDPMNEEVYRLKSRFLSEINQENTVNKTYRENLLKAENLVLVRFMSDRTVIPSISEWFGFYHNGSSEATYDYKESKQYTTDCLGLRTLDRQGRLHLLSLPGRHLQFSDDWFRKIIIRKFLNITIY</sequence>
<dbReference type="PANTHER" id="PTHR11247">
    <property type="entry name" value="PALMITOYL-PROTEIN THIOESTERASE/DOLICHYLDIPHOSPHATASE 1"/>
    <property type="match status" value="1"/>
</dbReference>
<gene>
    <name evidence="10" type="ORF">HDID_LOCUS1500</name>
    <name evidence="11" type="ORF">WMSIL1_LOCUS8249</name>
</gene>
<evidence type="ECO:0000256" key="3">
    <source>
        <dbReference type="ARBA" id="ARBA00014212"/>
    </source>
</evidence>
<name>A0A158QCH1_HYMDI</name>
<feature type="chain" id="PRO_5044549312" description="Palmitoyl-protein thioesterase 1" evidence="9">
    <location>
        <begin position="21"/>
        <end position="324"/>
    </location>
</feature>
<keyword evidence="8" id="KW-1133">Transmembrane helix</keyword>
<evidence type="ECO:0000256" key="7">
    <source>
        <dbReference type="ARBA" id="ARBA00031934"/>
    </source>
</evidence>
<evidence type="ECO:0000256" key="8">
    <source>
        <dbReference type="SAM" id="Phobius"/>
    </source>
</evidence>
<evidence type="ECO:0000313" key="13">
    <source>
        <dbReference type="Proteomes" id="UP000321570"/>
    </source>
</evidence>
<accession>A0A158QCH1</accession>
<dbReference type="EMBL" id="UYSG01000280">
    <property type="protein sequence ID" value="VDL18961.1"/>
    <property type="molecule type" value="Genomic_DNA"/>
</dbReference>
<feature type="signal peptide" evidence="9">
    <location>
        <begin position="1"/>
        <end position="20"/>
    </location>
</feature>
<reference evidence="14" key="1">
    <citation type="submission" date="2016-04" db="UniProtKB">
        <authorList>
            <consortium name="WormBaseParasite"/>
        </authorList>
    </citation>
    <scope>IDENTIFICATION</scope>
</reference>
<dbReference type="Pfam" id="PF02089">
    <property type="entry name" value="Palm_thioest"/>
    <property type="match status" value="1"/>
</dbReference>
<reference evidence="10 12" key="2">
    <citation type="submission" date="2018-11" db="EMBL/GenBank/DDBJ databases">
        <authorList>
            <consortium name="Pathogen Informatics"/>
        </authorList>
    </citation>
    <scope>NUCLEOTIDE SEQUENCE [LARGE SCALE GENOMIC DNA]</scope>
</reference>
<dbReference type="Proteomes" id="UP000274504">
    <property type="component" value="Unassembled WGS sequence"/>
</dbReference>